<sequence length="169" mass="19910">MLRKAKSTELDEIMLIIEDGREFLRQQGINQWQHGSPSKETIEQDIKEQTSYVYEKVGEIVATAMINNYDKDYEKHPTLWSKCDNYLVIHRIATIKNKRNQGVGRQFLSAIVEFAKKENIDYIRIDTHKNNKIMRKFLSNFGFVELGKIKLTIKNNLDNKERIAYELKV</sequence>
<organism evidence="2 3">
    <name type="scientific">Gemella morbillorum</name>
    <dbReference type="NCBI Taxonomy" id="29391"/>
    <lineage>
        <taxon>Bacteria</taxon>
        <taxon>Bacillati</taxon>
        <taxon>Bacillota</taxon>
        <taxon>Bacilli</taxon>
        <taxon>Bacillales</taxon>
        <taxon>Gemellaceae</taxon>
        <taxon>Gemella</taxon>
    </lineage>
</organism>
<dbReference type="AlphaFoldDB" id="A0AAP9HCC0"/>
<gene>
    <name evidence="2" type="ORF">FOC49_04130</name>
</gene>
<dbReference type="InterPro" id="IPR000182">
    <property type="entry name" value="GNAT_dom"/>
</dbReference>
<evidence type="ECO:0000313" key="2">
    <source>
        <dbReference type="EMBL" id="QGS09110.1"/>
    </source>
</evidence>
<protein>
    <submittedName>
        <fullName evidence="2">GNAT family N-acetyltransferase</fullName>
    </submittedName>
</protein>
<dbReference type="GO" id="GO:0016747">
    <property type="term" value="F:acyltransferase activity, transferring groups other than amino-acyl groups"/>
    <property type="evidence" value="ECO:0007669"/>
    <property type="project" value="InterPro"/>
</dbReference>
<dbReference type="Gene3D" id="3.40.630.30">
    <property type="match status" value="1"/>
</dbReference>
<evidence type="ECO:0000313" key="3">
    <source>
        <dbReference type="Proteomes" id="UP000425411"/>
    </source>
</evidence>
<dbReference type="PROSITE" id="PS51186">
    <property type="entry name" value="GNAT"/>
    <property type="match status" value="1"/>
</dbReference>
<dbReference type="RefSeq" id="WP_004634333.1">
    <property type="nucleotide sequence ID" value="NZ_CP046314.1"/>
</dbReference>
<proteinExistence type="predicted"/>
<dbReference type="SUPFAM" id="SSF55729">
    <property type="entry name" value="Acyl-CoA N-acyltransferases (Nat)"/>
    <property type="match status" value="1"/>
</dbReference>
<dbReference type="Proteomes" id="UP000425411">
    <property type="component" value="Chromosome"/>
</dbReference>
<feature type="domain" description="N-acetyltransferase" evidence="1">
    <location>
        <begin position="1"/>
        <end position="169"/>
    </location>
</feature>
<reference evidence="2 3" key="1">
    <citation type="submission" date="2019-11" db="EMBL/GenBank/DDBJ databases">
        <title>FDA dAtabase for Regulatory Grade micrObial Sequences (FDA-ARGOS): Supporting development and validation of Infectious Disease Dx tests.</title>
        <authorList>
            <person name="Turner S."/>
            <person name="Byrd R."/>
            <person name="Tallon L."/>
            <person name="Sadzewicz L."/>
            <person name="Vavikolanu K."/>
            <person name="Mehta A."/>
            <person name="Aluvathingal J."/>
            <person name="Nadendla S."/>
            <person name="Myers T."/>
            <person name="Yan Y."/>
            <person name="Sichtig H."/>
        </authorList>
    </citation>
    <scope>NUCLEOTIDE SEQUENCE [LARGE SCALE GENOMIC DNA]</scope>
    <source>
        <strain evidence="2 3">FDAARGOS_741</strain>
    </source>
</reference>
<dbReference type="CDD" id="cd04301">
    <property type="entry name" value="NAT_SF"/>
    <property type="match status" value="1"/>
</dbReference>
<dbReference type="Pfam" id="PF00583">
    <property type="entry name" value="Acetyltransf_1"/>
    <property type="match status" value="1"/>
</dbReference>
<name>A0AAP9HCC0_9BACL</name>
<dbReference type="EMBL" id="CP046314">
    <property type="protein sequence ID" value="QGS09110.1"/>
    <property type="molecule type" value="Genomic_DNA"/>
</dbReference>
<evidence type="ECO:0000259" key="1">
    <source>
        <dbReference type="PROSITE" id="PS51186"/>
    </source>
</evidence>
<dbReference type="InterPro" id="IPR016181">
    <property type="entry name" value="Acyl_CoA_acyltransferase"/>
</dbReference>
<accession>A0AAP9HCC0</accession>
<keyword evidence="3" id="KW-1185">Reference proteome</keyword>